<evidence type="ECO:0000313" key="2">
    <source>
        <dbReference type="EMBL" id="CAG2205878.1"/>
    </source>
</evidence>
<proteinExistence type="predicted"/>
<gene>
    <name evidence="2" type="ORF">MEDL_20253</name>
</gene>
<feature type="coiled-coil region" evidence="1">
    <location>
        <begin position="37"/>
        <end position="68"/>
    </location>
</feature>
<comment type="caution">
    <text evidence="2">The sequence shown here is derived from an EMBL/GenBank/DDBJ whole genome shotgun (WGS) entry which is preliminary data.</text>
</comment>
<keyword evidence="3" id="KW-1185">Reference proteome</keyword>
<organism evidence="2 3">
    <name type="scientific">Mytilus edulis</name>
    <name type="common">Blue mussel</name>
    <dbReference type="NCBI Taxonomy" id="6550"/>
    <lineage>
        <taxon>Eukaryota</taxon>
        <taxon>Metazoa</taxon>
        <taxon>Spiralia</taxon>
        <taxon>Lophotrochozoa</taxon>
        <taxon>Mollusca</taxon>
        <taxon>Bivalvia</taxon>
        <taxon>Autobranchia</taxon>
        <taxon>Pteriomorphia</taxon>
        <taxon>Mytilida</taxon>
        <taxon>Mytiloidea</taxon>
        <taxon>Mytilidae</taxon>
        <taxon>Mytilinae</taxon>
        <taxon>Mytilus</taxon>
    </lineage>
</organism>
<protein>
    <submittedName>
        <fullName evidence="2">Uncharacterized protein</fullName>
    </submittedName>
</protein>
<dbReference type="AlphaFoldDB" id="A0A8S3RFY0"/>
<evidence type="ECO:0000256" key="1">
    <source>
        <dbReference type="SAM" id="Coils"/>
    </source>
</evidence>
<dbReference type="Proteomes" id="UP000683360">
    <property type="component" value="Unassembled WGS sequence"/>
</dbReference>
<dbReference type="EMBL" id="CAJPWZ010001032">
    <property type="protein sequence ID" value="CAG2205878.1"/>
    <property type="molecule type" value="Genomic_DNA"/>
</dbReference>
<reference evidence="2" key="1">
    <citation type="submission" date="2021-03" db="EMBL/GenBank/DDBJ databases">
        <authorList>
            <person name="Bekaert M."/>
        </authorList>
    </citation>
    <scope>NUCLEOTIDE SEQUENCE</scope>
</reference>
<evidence type="ECO:0000313" key="3">
    <source>
        <dbReference type="Proteomes" id="UP000683360"/>
    </source>
</evidence>
<sequence length="271" mass="31042">MKHECPICYKCIKEHGKCSEVIPLEDIISEVKSSELFRDLEQSLKDVLENIKRIREDRENNVKSIQTQKKKITMEIDSIKTQIIQHLEKLKGSVIKELEQVYDDHTCRIQSIISSLKDHEHEIKLCSTEFENITKYASDLQTFLGMREIQSKVTDNESRLKTMISNKSLENVDLQLIINDKVQGFLISEKFGTITIKESSSACTNIATKKIKQAQISSPNTVLPIRNISVDLKQTFDTSCEWPSGCSLTRTRKLGATFSQITMPTTLNEYH</sequence>
<name>A0A8S3RFY0_MYTED</name>
<accession>A0A8S3RFY0</accession>
<keyword evidence="1" id="KW-0175">Coiled coil</keyword>